<name>A0AAW4I0K8_BACTU</name>
<protein>
    <submittedName>
        <fullName evidence="2">DUF1906 domain-containing protein</fullName>
    </submittedName>
</protein>
<evidence type="ECO:0000313" key="2">
    <source>
        <dbReference type="EMBL" id="MBN9901626.1"/>
    </source>
</evidence>
<dbReference type="SUPFAM" id="SSF51445">
    <property type="entry name" value="(Trans)glycosidases"/>
    <property type="match status" value="1"/>
</dbReference>
<dbReference type="InterPro" id="IPR015020">
    <property type="entry name" value="Rv2525c-like_Glyco_Hydro-like"/>
</dbReference>
<feature type="domain" description="Rv2525c-like glycoside hydrolase-like" evidence="1">
    <location>
        <begin position="35"/>
        <end position="145"/>
    </location>
</feature>
<reference evidence="2" key="2">
    <citation type="journal article" date="2021" name="J. Invertebr. Pathol.">
        <title>Molecular characterization of a Bacillus thuringiensis strain from Argentina, toxic against Lepidoptera and Coleoptera, based on its whole-genome and Cry protein analysis.</title>
        <authorList>
            <person name="Nicolas Lazarte J."/>
            <person name="Pia Valacco M."/>
            <person name="Moreno S."/>
            <person name="Salerno G.L."/>
            <person name="Beron C.M."/>
        </authorList>
    </citation>
    <scope>NUCLEOTIDE SEQUENCE</scope>
    <source>
        <strain evidence="2">FCC7</strain>
    </source>
</reference>
<proteinExistence type="predicted"/>
<dbReference type="Proteomes" id="UP000775627">
    <property type="component" value="Unassembled WGS sequence"/>
</dbReference>
<dbReference type="RefSeq" id="WP_206906215.1">
    <property type="nucleotide sequence ID" value="NZ_JAWUAH010000060.1"/>
</dbReference>
<evidence type="ECO:0000313" key="3">
    <source>
        <dbReference type="Proteomes" id="UP000775627"/>
    </source>
</evidence>
<dbReference type="EMBL" id="VIXF01000009">
    <property type="protein sequence ID" value="MBN9901626.1"/>
    <property type="molecule type" value="Genomic_DNA"/>
</dbReference>
<reference evidence="2" key="1">
    <citation type="submission" date="2019-07" db="EMBL/GenBank/DDBJ databases">
        <authorList>
            <person name="Lazarte J.N."/>
            <person name="Poliero A."/>
            <person name="Beron C."/>
        </authorList>
    </citation>
    <scope>NUCLEOTIDE SEQUENCE</scope>
    <source>
        <strain evidence="2">FCC7</strain>
    </source>
</reference>
<comment type="caution">
    <text evidence="2">The sequence shown here is derived from an EMBL/GenBank/DDBJ whole genome shotgun (WGS) entry which is preliminary data.</text>
</comment>
<organism evidence="2 3">
    <name type="scientific">Bacillus thuringiensis</name>
    <dbReference type="NCBI Taxonomy" id="1428"/>
    <lineage>
        <taxon>Bacteria</taxon>
        <taxon>Bacillati</taxon>
        <taxon>Bacillota</taxon>
        <taxon>Bacilli</taxon>
        <taxon>Bacillales</taxon>
        <taxon>Bacillaceae</taxon>
        <taxon>Bacillus</taxon>
        <taxon>Bacillus cereus group</taxon>
    </lineage>
</organism>
<accession>A0AAW4I0K8</accession>
<gene>
    <name evidence="2" type="ORF">FME64_30705</name>
</gene>
<evidence type="ECO:0000259" key="1">
    <source>
        <dbReference type="Pfam" id="PF08924"/>
    </source>
</evidence>
<sequence length="235" mass="26687">MTNHWGIDTCERSDFKIADKTILEYVTENLQKPEFWGRYIGGNTCKLTIEEINYLHNNDIKIMVIYNGASPSRMLTEQQGIDDAIKAKSIAASLGIGSADHKVIIYLDIEAAWEPTYLYLQGWSKTFTNSESLLPGFYCNTKIPNFDKAFCLAKADGSENPEDSAVGKTILYTTQPQWNPTEGKIAPEEWTPVLPTCTNESSLDRGVQVWQYKIKYLNELIDLDLMTPFAFERTF</sequence>
<dbReference type="AlphaFoldDB" id="A0AAW4I0K8"/>
<dbReference type="Pfam" id="PF08924">
    <property type="entry name" value="Rv2525c_GlyHyd-like"/>
    <property type="match status" value="1"/>
</dbReference>
<dbReference type="Gene3D" id="3.20.20.80">
    <property type="entry name" value="Glycosidases"/>
    <property type="match status" value="1"/>
</dbReference>
<dbReference type="InterPro" id="IPR017853">
    <property type="entry name" value="GH"/>
</dbReference>